<dbReference type="CDD" id="cd06171">
    <property type="entry name" value="Sigma70_r4"/>
    <property type="match status" value="1"/>
</dbReference>
<gene>
    <name evidence="8" type="primary">fliA</name>
    <name evidence="8" type="ORF">GCM10023208_05560</name>
</gene>
<dbReference type="Pfam" id="PF04542">
    <property type="entry name" value="Sigma70_r2"/>
    <property type="match status" value="1"/>
</dbReference>
<evidence type="ECO:0000313" key="9">
    <source>
        <dbReference type="Proteomes" id="UP001500518"/>
    </source>
</evidence>
<evidence type="ECO:0000256" key="4">
    <source>
        <dbReference type="ARBA" id="ARBA00023163"/>
    </source>
</evidence>
<dbReference type="Gene3D" id="1.10.1740.10">
    <property type="match status" value="1"/>
</dbReference>
<dbReference type="SUPFAM" id="SSF88946">
    <property type="entry name" value="Sigma2 domain of RNA polymerase sigma factors"/>
    <property type="match status" value="1"/>
</dbReference>
<dbReference type="PRINTS" id="PR00046">
    <property type="entry name" value="SIGMA70FCT"/>
</dbReference>
<reference evidence="9" key="1">
    <citation type="journal article" date="2019" name="Int. J. Syst. Evol. Microbiol.">
        <title>The Global Catalogue of Microorganisms (GCM) 10K type strain sequencing project: providing services to taxonomists for standard genome sequencing and annotation.</title>
        <authorList>
            <consortium name="The Broad Institute Genomics Platform"/>
            <consortium name="The Broad Institute Genome Sequencing Center for Infectious Disease"/>
            <person name="Wu L."/>
            <person name="Ma J."/>
        </authorList>
    </citation>
    <scope>NUCLEOTIDE SEQUENCE [LARGE SCALE GENOMIC DNA]</scope>
    <source>
        <strain evidence="9">JCM 18014</strain>
    </source>
</reference>
<keyword evidence="9" id="KW-1185">Reference proteome</keyword>
<feature type="domain" description="RNA polymerase sigma-70 region 3" evidence="5">
    <location>
        <begin position="102"/>
        <end position="167"/>
    </location>
</feature>
<name>A0ABP9K328_9SPHN</name>
<dbReference type="Pfam" id="PF04539">
    <property type="entry name" value="Sigma70_r3"/>
    <property type="match status" value="1"/>
</dbReference>
<proteinExistence type="predicted"/>
<keyword evidence="1" id="KW-0805">Transcription regulation</keyword>
<dbReference type="NCBIfam" id="TIGR02937">
    <property type="entry name" value="sigma70-ECF"/>
    <property type="match status" value="1"/>
</dbReference>
<dbReference type="Proteomes" id="UP001500518">
    <property type="component" value="Unassembled WGS sequence"/>
</dbReference>
<evidence type="ECO:0000313" key="8">
    <source>
        <dbReference type="EMBL" id="GAA5048391.1"/>
    </source>
</evidence>
<evidence type="ECO:0000259" key="6">
    <source>
        <dbReference type="Pfam" id="PF04542"/>
    </source>
</evidence>
<dbReference type="Gene3D" id="1.20.140.160">
    <property type="match status" value="1"/>
</dbReference>
<evidence type="ECO:0000256" key="3">
    <source>
        <dbReference type="ARBA" id="ARBA00023125"/>
    </source>
</evidence>
<protein>
    <submittedName>
        <fullName evidence="8">RNA polymerase sigma factor FliA</fullName>
    </submittedName>
</protein>
<comment type="caution">
    <text evidence="8">The sequence shown here is derived from an EMBL/GenBank/DDBJ whole genome shotgun (WGS) entry which is preliminary data.</text>
</comment>
<keyword evidence="4" id="KW-0804">Transcription</keyword>
<keyword evidence="3" id="KW-0238">DNA-binding</keyword>
<dbReference type="InterPro" id="IPR007627">
    <property type="entry name" value="RNA_pol_sigma70_r2"/>
</dbReference>
<sequence>MVSAHNAFAAGAYKGADVVSDRVRRFVPMVRKAAWHINGAGRDGLEIEDLMQAGFIALTEAARNHDGPGEDGFAAYAKLRVRGAMFDLVRKTMPGSRGAAKRRREIEEARREFAQLSGREPGHDELAAMVDMTPAELSQHMGDEVHLVSMDSAYDDASDVFASDLPDPFALVSEMQDNARLGEAMVQLPDRLKLVLQLYFVEELNLTEIAQVLEVSVPRVHQLKAQALVKIRQLMADEE</sequence>
<dbReference type="Pfam" id="PF04545">
    <property type="entry name" value="Sigma70_r4"/>
    <property type="match status" value="1"/>
</dbReference>
<dbReference type="InterPro" id="IPR014284">
    <property type="entry name" value="RNA_pol_sigma-70_dom"/>
</dbReference>
<dbReference type="InterPro" id="IPR007624">
    <property type="entry name" value="RNA_pol_sigma70_r3"/>
</dbReference>
<evidence type="ECO:0000256" key="1">
    <source>
        <dbReference type="ARBA" id="ARBA00023015"/>
    </source>
</evidence>
<keyword evidence="2" id="KW-0731">Sigma factor</keyword>
<feature type="domain" description="RNA polymerase sigma-70 region 4" evidence="7">
    <location>
        <begin position="184"/>
        <end position="233"/>
    </location>
</feature>
<dbReference type="InterPro" id="IPR000943">
    <property type="entry name" value="RNA_pol_sigma70"/>
</dbReference>
<dbReference type="EMBL" id="BAABHV010000005">
    <property type="protein sequence ID" value="GAA5048391.1"/>
    <property type="molecule type" value="Genomic_DNA"/>
</dbReference>
<accession>A0ABP9K328</accession>
<evidence type="ECO:0000259" key="5">
    <source>
        <dbReference type="Pfam" id="PF04539"/>
    </source>
</evidence>
<dbReference type="PANTHER" id="PTHR30385">
    <property type="entry name" value="SIGMA FACTOR F FLAGELLAR"/>
    <property type="match status" value="1"/>
</dbReference>
<feature type="domain" description="RNA polymerase sigma-70 region 2" evidence="6">
    <location>
        <begin position="23"/>
        <end position="91"/>
    </location>
</feature>
<dbReference type="SUPFAM" id="SSF88659">
    <property type="entry name" value="Sigma3 and sigma4 domains of RNA polymerase sigma factors"/>
    <property type="match status" value="2"/>
</dbReference>
<dbReference type="InterPro" id="IPR013324">
    <property type="entry name" value="RNA_pol_sigma_r3/r4-like"/>
</dbReference>
<organism evidence="8 9">
    <name type="scientific">Erythrobacter westpacificensis</name>
    <dbReference type="NCBI Taxonomy" id="1055231"/>
    <lineage>
        <taxon>Bacteria</taxon>
        <taxon>Pseudomonadati</taxon>
        <taxon>Pseudomonadota</taxon>
        <taxon>Alphaproteobacteria</taxon>
        <taxon>Sphingomonadales</taxon>
        <taxon>Erythrobacteraceae</taxon>
        <taxon>Erythrobacter/Porphyrobacter group</taxon>
        <taxon>Erythrobacter</taxon>
    </lineage>
</organism>
<evidence type="ECO:0000259" key="7">
    <source>
        <dbReference type="Pfam" id="PF04545"/>
    </source>
</evidence>
<dbReference type="InterPro" id="IPR007630">
    <property type="entry name" value="RNA_pol_sigma70_r4"/>
</dbReference>
<dbReference type="InterPro" id="IPR013325">
    <property type="entry name" value="RNA_pol_sigma_r2"/>
</dbReference>
<evidence type="ECO:0000256" key="2">
    <source>
        <dbReference type="ARBA" id="ARBA00023082"/>
    </source>
</evidence>